<evidence type="ECO:0000256" key="2">
    <source>
        <dbReference type="SAM" id="MobiDB-lite"/>
    </source>
</evidence>
<dbReference type="KEGG" id="alim:106534763"/>
<feature type="compositionally biased region" description="Low complexity" evidence="2">
    <location>
        <begin position="521"/>
        <end position="536"/>
    </location>
</feature>
<dbReference type="AlphaFoldDB" id="A0A2I4D433"/>
<proteinExistence type="predicted"/>
<evidence type="ECO:0000313" key="3">
    <source>
        <dbReference type="Proteomes" id="UP000192220"/>
    </source>
</evidence>
<evidence type="ECO:0000256" key="1">
    <source>
        <dbReference type="SAM" id="Coils"/>
    </source>
</evidence>
<keyword evidence="4" id="KW-0418">Kinase</keyword>
<dbReference type="RefSeq" id="XP_013886964.1">
    <property type="nucleotide sequence ID" value="XM_014031510.1"/>
</dbReference>
<dbReference type="Proteomes" id="UP000192220">
    <property type="component" value="Unplaced"/>
</dbReference>
<feature type="compositionally biased region" description="Low complexity" evidence="2">
    <location>
        <begin position="320"/>
        <end position="332"/>
    </location>
</feature>
<sequence>MFDQLRTKEKELQSWEEELSRAALQQKCQEEALKRREQELAEREIHILERELNIIIHQLYQEKPHVESRQGKFRRNRLKLKDGNRISLPSDFQHKITVQASPSHDHRSLLSSGSSPPSSPPMLPRLRAIQLTPGEGCMEIERKGSRKKGRSRGCAVYREHSADASKKPPHEGSRQRSCSAPNLRRSPKHSPAVPGVPSLLETENEDCCFTSEPGPSPAPSYLCLPFQKEVPSTFAPDDDGDEYCVSNQGPGIPCRKSPGGGRRSELVLLGCGALLAAVGLGCNLLTLTQPEDTIKPRWEGFFHRAGGPPTRRLFRRESPLKSSGPSLPTGGLPPSYTLLSLSSMSDCNSTHALLHSDSEELLVYRPDSPPSQPPVLQAVQGPINSLVNTHVESFKCNPRQSLTPTHFPCASTSCRSLRRTPSDGAIRRNCPSNNLDLLPEQKALHSTAAVFRTLKEDNSEVPRLPDPNVVFPPTPRHRCALERPKTLDILARPRPSPRARGDVFWAKAKPRGNGLGLGNGESPSHTSSTETPPTVEFGRDSAVLPTPMEAPTPFSPHRCENLLDQLDEGQCQDGTVPLCRTKTSLHKDSSYKPGFWS</sequence>
<feature type="compositionally biased region" description="Basic and acidic residues" evidence="2">
    <location>
        <begin position="157"/>
        <end position="174"/>
    </location>
</feature>
<name>A0A2I4D433_AUSLI</name>
<keyword evidence="3" id="KW-1185">Reference proteome</keyword>
<dbReference type="InParanoid" id="A0A2I4D433"/>
<reference evidence="4" key="1">
    <citation type="submission" date="2025-08" db="UniProtKB">
        <authorList>
            <consortium name="RefSeq"/>
        </authorList>
    </citation>
    <scope>IDENTIFICATION</scope>
</reference>
<organism evidence="3 4">
    <name type="scientific">Austrofundulus limnaeus</name>
    <name type="common">Annual killifish</name>
    <dbReference type="NCBI Taxonomy" id="52670"/>
    <lineage>
        <taxon>Eukaryota</taxon>
        <taxon>Metazoa</taxon>
        <taxon>Chordata</taxon>
        <taxon>Craniata</taxon>
        <taxon>Vertebrata</taxon>
        <taxon>Euteleostomi</taxon>
        <taxon>Actinopterygii</taxon>
        <taxon>Neopterygii</taxon>
        <taxon>Teleostei</taxon>
        <taxon>Neoteleostei</taxon>
        <taxon>Acanthomorphata</taxon>
        <taxon>Ovalentaria</taxon>
        <taxon>Atherinomorphae</taxon>
        <taxon>Cyprinodontiformes</taxon>
        <taxon>Rivulidae</taxon>
        <taxon>Austrofundulus</taxon>
    </lineage>
</organism>
<feature type="coiled-coil region" evidence="1">
    <location>
        <begin position="5"/>
        <end position="32"/>
    </location>
</feature>
<keyword evidence="1" id="KW-0175">Coiled coil</keyword>
<dbReference type="STRING" id="52670.A0A2I4D433"/>
<dbReference type="GO" id="GO:0016301">
    <property type="term" value="F:kinase activity"/>
    <property type="evidence" value="ECO:0007669"/>
    <property type="project" value="UniProtKB-KW"/>
</dbReference>
<feature type="region of interest" description="Disordered" evidence="2">
    <location>
        <begin position="508"/>
        <end position="559"/>
    </location>
</feature>
<accession>A0A2I4D433</accession>
<protein>
    <submittedName>
        <fullName evidence="4">Mitogen-activated protein kinase kinase kinase 9</fullName>
    </submittedName>
</protein>
<keyword evidence="4" id="KW-0808">Transferase</keyword>
<dbReference type="OrthoDB" id="339325at2759"/>
<gene>
    <name evidence="4" type="primary">LOC106534763</name>
</gene>
<feature type="region of interest" description="Disordered" evidence="2">
    <location>
        <begin position="309"/>
        <end position="332"/>
    </location>
</feature>
<feature type="region of interest" description="Disordered" evidence="2">
    <location>
        <begin position="100"/>
        <end position="197"/>
    </location>
</feature>
<evidence type="ECO:0000313" key="4">
    <source>
        <dbReference type="RefSeq" id="XP_013886964.1"/>
    </source>
</evidence>
<dbReference type="GeneID" id="106534763"/>